<dbReference type="AlphaFoldDB" id="A0AA38IRL3"/>
<dbReference type="InterPro" id="IPR007527">
    <property type="entry name" value="Znf_SWIM"/>
</dbReference>
<dbReference type="GO" id="GO:0008270">
    <property type="term" value="F:zinc ion binding"/>
    <property type="evidence" value="ECO:0007669"/>
    <property type="project" value="UniProtKB-KW"/>
</dbReference>
<evidence type="ECO:0000259" key="2">
    <source>
        <dbReference type="PROSITE" id="PS50966"/>
    </source>
</evidence>
<reference evidence="3" key="1">
    <citation type="journal article" date="2023" name="G3 (Bethesda)">
        <title>Whole genome assemblies of Zophobas morio and Tenebrio molitor.</title>
        <authorList>
            <person name="Kaur S."/>
            <person name="Stinson S.A."/>
            <person name="diCenzo G.C."/>
        </authorList>
    </citation>
    <scope>NUCLEOTIDE SEQUENCE</scope>
    <source>
        <strain evidence="3">QUZm001</strain>
    </source>
</reference>
<evidence type="ECO:0000256" key="1">
    <source>
        <dbReference type="PROSITE-ProRule" id="PRU00325"/>
    </source>
</evidence>
<feature type="domain" description="SWIM-type" evidence="2">
    <location>
        <begin position="329"/>
        <end position="382"/>
    </location>
</feature>
<keyword evidence="1" id="KW-0479">Metal-binding</keyword>
<gene>
    <name evidence="3" type="ORF">Zmor_006393</name>
</gene>
<evidence type="ECO:0000313" key="4">
    <source>
        <dbReference type="Proteomes" id="UP001168821"/>
    </source>
</evidence>
<name>A0AA38IRL3_9CUCU</name>
<dbReference type="PANTHER" id="PTHR33977:SF1">
    <property type="entry name" value="ZINC ION BINDING PROTEIN"/>
    <property type="match status" value="1"/>
</dbReference>
<protein>
    <recommendedName>
        <fullName evidence="2">SWIM-type domain-containing protein</fullName>
    </recommendedName>
</protein>
<evidence type="ECO:0000313" key="3">
    <source>
        <dbReference type="EMBL" id="KAJ3662025.1"/>
    </source>
</evidence>
<dbReference type="Pfam" id="PF10551">
    <property type="entry name" value="MULE"/>
    <property type="match status" value="1"/>
</dbReference>
<dbReference type="InterPro" id="IPR018289">
    <property type="entry name" value="MULE_transposase_dom"/>
</dbReference>
<proteinExistence type="predicted"/>
<keyword evidence="1" id="KW-0862">Zinc</keyword>
<dbReference type="PROSITE" id="PS50966">
    <property type="entry name" value="ZF_SWIM"/>
    <property type="match status" value="1"/>
</dbReference>
<keyword evidence="1" id="KW-0863">Zinc-finger</keyword>
<sequence>MIATAIKVTNEWNSDGKNYGFLFKQQGEEAHAYLRKDDFAVGFMNSVMEHKLKVHKDIIYIDGTHNTNNRGWELTTLLVKDDRGVGFPVAFLVSNRRDQLIYEVFLDAMKNRLDEDIEPTYFMSDDDPKYYNSWVKVMKNRPRKLLCSWHVIKNWNIQGRSKIKNPEIRKSMKTDMGKILRETNENRFATLSEIYMKKLAEADEIECLNYLKKNYFQSEERIKSWAYCFRINSGINTNMAIESLHKFIKYYELNKRRCNTIENLLDILDKVVEDKTWTRVVELHRPSSNSYQQRMVRESHRKAESIENNVEEVGFGEFLVKSLNSNLNYRVAYGDRLCKSDCKHMYCTICEICFHQYTCQCPQFSVKHITCKHVHMVALYERKKNECMLGRHNTPVVVAEDRNYCQSAKNEEINSFIEEQQEKSTSDGTMDDETLKKIPKKQFSIKLEV</sequence>
<dbReference type="PANTHER" id="PTHR33977">
    <property type="entry name" value="ZINC ION BINDING PROTEIN"/>
    <property type="match status" value="1"/>
</dbReference>
<comment type="caution">
    <text evidence="3">The sequence shown here is derived from an EMBL/GenBank/DDBJ whole genome shotgun (WGS) entry which is preliminary data.</text>
</comment>
<dbReference type="Proteomes" id="UP001168821">
    <property type="component" value="Unassembled WGS sequence"/>
</dbReference>
<organism evidence="3 4">
    <name type="scientific">Zophobas morio</name>
    <dbReference type="NCBI Taxonomy" id="2755281"/>
    <lineage>
        <taxon>Eukaryota</taxon>
        <taxon>Metazoa</taxon>
        <taxon>Ecdysozoa</taxon>
        <taxon>Arthropoda</taxon>
        <taxon>Hexapoda</taxon>
        <taxon>Insecta</taxon>
        <taxon>Pterygota</taxon>
        <taxon>Neoptera</taxon>
        <taxon>Endopterygota</taxon>
        <taxon>Coleoptera</taxon>
        <taxon>Polyphaga</taxon>
        <taxon>Cucujiformia</taxon>
        <taxon>Tenebrionidae</taxon>
        <taxon>Zophobas</taxon>
    </lineage>
</organism>
<dbReference type="EMBL" id="JALNTZ010000002">
    <property type="protein sequence ID" value="KAJ3662025.1"/>
    <property type="molecule type" value="Genomic_DNA"/>
</dbReference>
<keyword evidence="4" id="KW-1185">Reference proteome</keyword>
<accession>A0AA38IRL3</accession>